<dbReference type="GO" id="GO:0008360">
    <property type="term" value="P:regulation of cell shape"/>
    <property type="evidence" value="ECO:0007669"/>
    <property type="project" value="UniProtKB-KW"/>
</dbReference>
<evidence type="ECO:0000256" key="3">
    <source>
        <dbReference type="ARBA" id="ARBA00022676"/>
    </source>
</evidence>
<proteinExistence type="inferred from homology"/>
<feature type="region of interest" description="Disordered" evidence="11">
    <location>
        <begin position="390"/>
        <end position="409"/>
    </location>
</feature>
<comment type="function">
    <text evidence="10">Cell wall formation. Catalyzes the transfer of a GlcNAc subunit on undecaprenyl-pyrophosphoryl-MurNAc-pentapeptide (lipid intermediate I) to form undecaprenyl-pyrophosphoryl-MurNAc-(pentapeptide)GlcNAc (lipid intermediate II).</text>
</comment>
<feature type="domain" description="Glycosyltransferase family 28 N-terminal" evidence="12">
    <location>
        <begin position="3"/>
        <end position="142"/>
    </location>
</feature>
<feature type="region of interest" description="Disordered" evidence="11">
    <location>
        <begin position="420"/>
        <end position="477"/>
    </location>
</feature>
<evidence type="ECO:0000256" key="10">
    <source>
        <dbReference type="HAMAP-Rule" id="MF_00033"/>
    </source>
</evidence>
<dbReference type="HOGENOM" id="CLU_037404_1_0_11"/>
<evidence type="ECO:0000256" key="9">
    <source>
        <dbReference type="ARBA" id="ARBA00023316"/>
    </source>
</evidence>
<keyword evidence="15" id="KW-1185">Reference proteome</keyword>
<keyword evidence="1 10" id="KW-1003">Cell membrane</keyword>
<dbReference type="GO" id="GO:0071555">
    <property type="term" value="P:cell wall organization"/>
    <property type="evidence" value="ECO:0007669"/>
    <property type="project" value="UniProtKB-KW"/>
</dbReference>
<dbReference type="EMBL" id="CP001700">
    <property type="protein sequence ID" value="ACU74968.1"/>
    <property type="molecule type" value="Genomic_DNA"/>
</dbReference>
<dbReference type="Proteomes" id="UP000000851">
    <property type="component" value="Chromosome"/>
</dbReference>
<dbReference type="EC" id="2.4.1.227" evidence="10"/>
<dbReference type="GO" id="GO:0051991">
    <property type="term" value="F:UDP-N-acetyl-D-glucosamine:N-acetylmuramoyl-L-alanyl-D-glutamyl-meso-2,6-diaminopimelyl-D-alanyl-D-alanine-diphosphoundecaprenol 4-beta-N-acetylglucosaminlytransferase activity"/>
    <property type="evidence" value="ECO:0007669"/>
    <property type="project" value="RHEA"/>
</dbReference>
<dbReference type="eggNOG" id="COG0707">
    <property type="taxonomic scope" value="Bacteria"/>
</dbReference>
<keyword evidence="4 10" id="KW-0808">Transferase</keyword>
<comment type="pathway">
    <text evidence="10">Cell wall biogenesis; peptidoglycan biosynthesis.</text>
</comment>
<protein>
    <recommendedName>
        <fullName evidence="10">UDP-N-acetylglucosamine--N-acetylmuramyl-(pentapeptide) pyrophosphoryl-undecaprenol N-acetylglucosamine transferase</fullName>
        <ecNumber evidence="10">2.4.1.227</ecNumber>
    </recommendedName>
    <alternativeName>
        <fullName evidence="10">Undecaprenyl-PP-MurNAc-pentapeptide-UDPGlcNAc GlcNAc transferase</fullName>
    </alternativeName>
</protein>
<organism evidence="14 15">
    <name type="scientific">Catenulispora acidiphila (strain DSM 44928 / JCM 14897 / NBRC 102108 / NRRL B-24433 / ID139908)</name>
    <dbReference type="NCBI Taxonomy" id="479433"/>
    <lineage>
        <taxon>Bacteria</taxon>
        <taxon>Bacillati</taxon>
        <taxon>Actinomycetota</taxon>
        <taxon>Actinomycetes</taxon>
        <taxon>Catenulisporales</taxon>
        <taxon>Catenulisporaceae</taxon>
        <taxon>Catenulispora</taxon>
    </lineage>
</organism>
<dbReference type="GO" id="GO:0051301">
    <property type="term" value="P:cell division"/>
    <property type="evidence" value="ECO:0007669"/>
    <property type="project" value="UniProtKB-KW"/>
</dbReference>
<dbReference type="SUPFAM" id="SSF53756">
    <property type="entry name" value="UDP-Glycosyltransferase/glycogen phosphorylase"/>
    <property type="match status" value="1"/>
</dbReference>
<evidence type="ECO:0000256" key="1">
    <source>
        <dbReference type="ARBA" id="ARBA00022475"/>
    </source>
</evidence>
<dbReference type="FunCoup" id="C7QGT8">
    <property type="interactions" value="86"/>
</dbReference>
<dbReference type="STRING" id="479433.Caci_6113"/>
<dbReference type="GO" id="GO:0005886">
    <property type="term" value="C:plasma membrane"/>
    <property type="evidence" value="ECO:0007669"/>
    <property type="project" value="UniProtKB-SubCell"/>
</dbReference>
<dbReference type="CAZy" id="GT28">
    <property type="family name" value="Glycosyltransferase Family 28"/>
</dbReference>
<dbReference type="Gene3D" id="3.40.50.2000">
    <property type="entry name" value="Glycogen Phosphorylase B"/>
    <property type="match status" value="2"/>
</dbReference>
<feature type="domain" description="Glycosyl transferase family 28 C-terminal" evidence="13">
    <location>
        <begin position="188"/>
        <end position="348"/>
    </location>
</feature>
<evidence type="ECO:0000256" key="6">
    <source>
        <dbReference type="ARBA" id="ARBA00022984"/>
    </source>
</evidence>
<keyword evidence="5 10" id="KW-0133">Cell shape</keyword>
<dbReference type="GO" id="GO:0009252">
    <property type="term" value="P:peptidoglycan biosynthetic process"/>
    <property type="evidence" value="ECO:0007669"/>
    <property type="project" value="UniProtKB-UniRule"/>
</dbReference>
<feature type="binding site" evidence="10">
    <location>
        <position position="195"/>
    </location>
    <ligand>
        <name>UDP-N-acetyl-alpha-D-glucosamine</name>
        <dbReference type="ChEBI" id="CHEBI:57705"/>
    </ligand>
</feature>
<evidence type="ECO:0000256" key="11">
    <source>
        <dbReference type="SAM" id="MobiDB-lite"/>
    </source>
</evidence>
<evidence type="ECO:0000313" key="14">
    <source>
        <dbReference type="EMBL" id="ACU74968.1"/>
    </source>
</evidence>
<feature type="binding site" evidence="10">
    <location>
        <position position="290"/>
    </location>
    <ligand>
        <name>UDP-N-acetyl-alpha-D-glucosamine</name>
        <dbReference type="ChEBI" id="CHEBI:57705"/>
    </ligand>
</feature>
<dbReference type="UniPathway" id="UPA00219"/>
<dbReference type="OrthoDB" id="9808936at2"/>
<evidence type="ECO:0000256" key="4">
    <source>
        <dbReference type="ARBA" id="ARBA00022679"/>
    </source>
</evidence>
<feature type="compositionally biased region" description="Low complexity" evidence="11">
    <location>
        <begin position="420"/>
        <end position="470"/>
    </location>
</feature>
<accession>C7QGT8</accession>
<dbReference type="InParanoid" id="C7QGT8"/>
<dbReference type="PANTHER" id="PTHR21015:SF22">
    <property type="entry name" value="GLYCOSYLTRANSFERASE"/>
    <property type="match status" value="1"/>
</dbReference>
<evidence type="ECO:0000313" key="15">
    <source>
        <dbReference type="Proteomes" id="UP000000851"/>
    </source>
</evidence>
<comment type="similarity">
    <text evidence="10">Belongs to the glycosyltransferase 28 family. MurG subfamily.</text>
</comment>
<dbReference type="GO" id="GO:0005975">
    <property type="term" value="P:carbohydrate metabolic process"/>
    <property type="evidence" value="ECO:0007669"/>
    <property type="project" value="InterPro"/>
</dbReference>
<dbReference type="HAMAP" id="MF_00033">
    <property type="entry name" value="MurG"/>
    <property type="match status" value="1"/>
</dbReference>
<comment type="subcellular location">
    <subcellularLocation>
        <location evidence="10">Cell membrane</location>
        <topology evidence="10">Peripheral membrane protein</topology>
        <orientation evidence="10">Cytoplasmic side</orientation>
    </subcellularLocation>
</comment>
<dbReference type="AlphaFoldDB" id="C7QGT8"/>
<dbReference type="InterPro" id="IPR007235">
    <property type="entry name" value="Glyco_trans_28_C"/>
</dbReference>
<dbReference type="GO" id="GO:0050511">
    <property type="term" value="F:undecaprenyldiphospho-muramoylpentapeptide beta-N-acetylglucosaminyltransferase activity"/>
    <property type="evidence" value="ECO:0007669"/>
    <property type="project" value="UniProtKB-UniRule"/>
</dbReference>
<evidence type="ECO:0000256" key="7">
    <source>
        <dbReference type="ARBA" id="ARBA00023136"/>
    </source>
</evidence>
<keyword evidence="2 10" id="KW-0132">Cell division</keyword>
<feature type="binding site" evidence="10">
    <location>
        <begin position="10"/>
        <end position="12"/>
    </location>
    <ligand>
        <name>UDP-N-acetyl-alpha-D-glucosamine</name>
        <dbReference type="ChEBI" id="CHEBI:57705"/>
    </ligand>
</feature>
<evidence type="ECO:0000256" key="5">
    <source>
        <dbReference type="ARBA" id="ARBA00022960"/>
    </source>
</evidence>
<evidence type="ECO:0000259" key="12">
    <source>
        <dbReference type="Pfam" id="PF03033"/>
    </source>
</evidence>
<dbReference type="NCBIfam" id="TIGR01133">
    <property type="entry name" value="murG"/>
    <property type="match status" value="1"/>
</dbReference>
<dbReference type="InterPro" id="IPR006009">
    <property type="entry name" value="GlcNAc_MurG"/>
</dbReference>
<comment type="catalytic activity">
    <reaction evidence="10">
        <text>di-trans,octa-cis-undecaprenyl diphospho-N-acetyl-alpha-D-muramoyl-L-alanyl-D-glutamyl-meso-2,6-diaminopimeloyl-D-alanyl-D-alanine + UDP-N-acetyl-alpha-D-glucosamine = di-trans,octa-cis-undecaprenyl diphospho-[N-acetyl-alpha-D-glucosaminyl-(1-&gt;4)]-N-acetyl-alpha-D-muramoyl-L-alanyl-D-glutamyl-meso-2,6-diaminopimeloyl-D-alanyl-D-alanine + UDP + H(+)</text>
        <dbReference type="Rhea" id="RHEA:31227"/>
        <dbReference type="ChEBI" id="CHEBI:15378"/>
        <dbReference type="ChEBI" id="CHEBI:57705"/>
        <dbReference type="ChEBI" id="CHEBI:58223"/>
        <dbReference type="ChEBI" id="CHEBI:61387"/>
        <dbReference type="ChEBI" id="CHEBI:61388"/>
        <dbReference type="EC" id="2.4.1.227"/>
    </reaction>
</comment>
<keyword evidence="3 10" id="KW-0328">Glycosyltransferase</keyword>
<sequence length="477" mass="48421">MHVVIAGGGSAGHIEPALNTADALRRADPLIGITMLGTEKGLDTKLIPARGYELRLIPAVPLPRKPSAALLTLPSRLLGTVKAAQQVITDVDADVVIGFGGYVALPAYLAARRAKRPIVVHEANIRPGLANRVGAKFTDHVLTGSPAVPMPGATCVGMPLRPAITGLDRAAVRAEARKAFGLDPDRPTLLVTGGSQGARRLNDTMVASVKTLHDAGIQVLHSYGDKNAVAIEADPDGPPYVARPYVDRMDLAYAAADLAMTRSGMMTCSELAAVGLPSVYVPLPVGNGEQRLNAAPVVAAGGGLVIDDAALTPQWFAANVVPLLLDAERLTAMSEAARRFGIRDADEKIVDLVFAAAGVTRPRGVGAGSAGSAGGAATGSVAQAAETAKAAEVTAEPAEATAAETAKAAEPAEVIAVEPAEVAKSAASEPAEPVEATAAEPAKAAEPAEATATEPAEPAEVPAAVAAEATATEDGDR</sequence>
<keyword evidence="6 10" id="KW-0573">Peptidoglycan synthesis</keyword>
<name>C7QGT8_CATAD</name>
<keyword evidence="7 10" id="KW-0472">Membrane</keyword>
<reference evidence="14 15" key="1">
    <citation type="journal article" date="2009" name="Stand. Genomic Sci.">
        <title>Complete genome sequence of Catenulispora acidiphila type strain (ID 139908).</title>
        <authorList>
            <person name="Copeland A."/>
            <person name="Lapidus A."/>
            <person name="Glavina Del Rio T."/>
            <person name="Nolan M."/>
            <person name="Lucas S."/>
            <person name="Chen F."/>
            <person name="Tice H."/>
            <person name="Cheng J.F."/>
            <person name="Bruce D."/>
            <person name="Goodwin L."/>
            <person name="Pitluck S."/>
            <person name="Mikhailova N."/>
            <person name="Pati A."/>
            <person name="Ivanova N."/>
            <person name="Mavromatis K."/>
            <person name="Chen A."/>
            <person name="Palaniappan K."/>
            <person name="Chain P."/>
            <person name="Land M."/>
            <person name="Hauser L."/>
            <person name="Chang Y.J."/>
            <person name="Jeffries C.D."/>
            <person name="Chertkov O."/>
            <person name="Brettin T."/>
            <person name="Detter J.C."/>
            <person name="Han C."/>
            <person name="Ali Z."/>
            <person name="Tindall B.J."/>
            <person name="Goker M."/>
            <person name="Bristow J."/>
            <person name="Eisen J.A."/>
            <person name="Markowitz V."/>
            <person name="Hugenholtz P."/>
            <person name="Kyrpides N.C."/>
            <person name="Klenk H.P."/>
        </authorList>
    </citation>
    <scope>NUCLEOTIDE SEQUENCE [LARGE SCALE GENOMIC DNA]</scope>
    <source>
        <strain evidence="15">DSM 44928 / JCM 14897 / NBRC 102108 / NRRL B-24433 / ID139908</strain>
    </source>
</reference>
<dbReference type="KEGG" id="cai:Caci_6113"/>
<keyword evidence="8 10" id="KW-0131">Cell cycle</keyword>
<dbReference type="InterPro" id="IPR004276">
    <property type="entry name" value="GlycoTrans_28_N"/>
</dbReference>
<keyword evidence="9 10" id="KW-0961">Cell wall biogenesis/degradation</keyword>
<dbReference type="Pfam" id="PF03033">
    <property type="entry name" value="Glyco_transf_28"/>
    <property type="match status" value="1"/>
</dbReference>
<dbReference type="Pfam" id="PF04101">
    <property type="entry name" value="Glyco_tran_28_C"/>
    <property type="match status" value="1"/>
</dbReference>
<feature type="binding site" evidence="10">
    <location>
        <position position="161"/>
    </location>
    <ligand>
        <name>UDP-N-acetyl-alpha-D-glucosamine</name>
        <dbReference type="ChEBI" id="CHEBI:57705"/>
    </ligand>
</feature>
<feature type="binding site" evidence="10">
    <location>
        <position position="124"/>
    </location>
    <ligand>
        <name>UDP-N-acetyl-alpha-D-glucosamine</name>
        <dbReference type="ChEBI" id="CHEBI:57705"/>
    </ligand>
</feature>
<gene>
    <name evidence="10" type="primary">murG</name>
    <name evidence="14" type="ordered locus">Caci_6113</name>
</gene>
<comment type="caution">
    <text evidence="10">Lacks conserved residue(s) required for the propagation of feature annotation.</text>
</comment>
<dbReference type="CDD" id="cd03785">
    <property type="entry name" value="GT28_MurG"/>
    <property type="match status" value="1"/>
</dbReference>
<dbReference type="PANTHER" id="PTHR21015">
    <property type="entry name" value="UDP-N-ACETYLGLUCOSAMINE--N-ACETYLMURAMYL-(PENTAPEPTIDE) PYROPHOSPHORYL-UNDECAPRENOL N-ACETYLGLUCOSAMINE TRANSFERASE 1"/>
    <property type="match status" value="1"/>
</dbReference>
<evidence type="ECO:0000256" key="2">
    <source>
        <dbReference type="ARBA" id="ARBA00022618"/>
    </source>
</evidence>
<evidence type="ECO:0000259" key="13">
    <source>
        <dbReference type="Pfam" id="PF04101"/>
    </source>
</evidence>
<evidence type="ECO:0000256" key="8">
    <source>
        <dbReference type="ARBA" id="ARBA00023306"/>
    </source>
</evidence>